<organism evidence="7 8">
    <name type="scientific">Paraeggerthella hongkongensis</name>
    <dbReference type="NCBI Taxonomy" id="230658"/>
    <lineage>
        <taxon>Bacteria</taxon>
        <taxon>Bacillati</taxon>
        <taxon>Actinomycetota</taxon>
        <taxon>Coriobacteriia</taxon>
        <taxon>Eggerthellales</taxon>
        <taxon>Eggerthellaceae</taxon>
        <taxon>Paraeggerthella</taxon>
    </lineage>
</organism>
<evidence type="ECO:0000313" key="7">
    <source>
        <dbReference type="EMBL" id="RNL48983.1"/>
    </source>
</evidence>
<gene>
    <name evidence="7" type="ORF">DMP08_00535</name>
</gene>
<dbReference type="InterPro" id="IPR016032">
    <property type="entry name" value="Sig_transdc_resp-reg_C-effctor"/>
</dbReference>
<dbReference type="AlphaFoldDB" id="A0A3N0BLM8"/>
<dbReference type="Pfam" id="PF00196">
    <property type="entry name" value="GerE"/>
    <property type="match status" value="1"/>
</dbReference>
<protein>
    <submittedName>
        <fullName evidence="7">Helix-turn-helix transcriptional regulator</fullName>
    </submittedName>
</protein>
<dbReference type="OrthoDB" id="161302at2"/>
<feature type="compositionally biased region" description="Basic and acidic residues" evidence="4">
    <location>
        <begin position="449"/>
        <end position="470"/>
    </location>
</feature>
<dbReference type="InterPro" id="IPR036388">
    <property type="entry name" value="WH-like_DNA-bd_sf"/>
</dbReference>
<keyword evidence="1" id="KW-0805">Transcription regulation</keyword>
<evidence type="ECO:0000256" key="5">
    <source>
        <dbReference type="SAM" id="Phobius"/>
    </source>
</evidence>
<dbReference type="CDD" id="cd06170">
    <property type="entry name" value="LuxR_C_like"/>
    <property type="match status" value="1"/>
</dbReference>
<evidence type="ECO:0000256" key="1">
    <source>
        <dbReference type="ARBA" id="ARBA00023015"/>
    </source>
</evidence>
<dbReference type="InterPro" id="IPR036259">
    <property type="entry name" value="MFS_trans_sf"/>
</dbReference>
<dbReference type="GO" id="GO:0003677">
    <property type="term" value="F:DNA binding"/>
    <property type="evidence" value="ECO:0007669"/>
    <property type="project" value="UniProtKB-KW"/>
</dbReference>
<feature type="transmembrane region" description="Helical" evidence="5">
    <location>
        <begin position="320"/>
        <end position="340"/>
    </location>
</feature>
<feature type="region of interest" description="Disordered" evidence="4">
    <location>
        <begin position="442"/>
        <end position="470"/>
    </location>
</feature>
<feature type="transmembrane region" description="Helical" evidence="5">
    <location>
        <begin position="346"/>
        <end position="366"/>
    </location>
</feature>
<dbReference type="PROSITE" id="PS50043">
    <property type="entry name" value="HTH_LUXR_2"/>
    <property type="match status" value="1"/>
</dbReference>
<keyword evidence="5" id="KW-0812">Transmembrane</keyword>
<dbReference type="SUPFAM" id="SSF46894">
    <property type="entry name" value="C-terminal effector domain of the bipartite response regulators"/>
    <property type="match status" value="1"/>
</dbReference>
<evidence type="ECO:0000256" key="2">
    <source>
        <dbReference type="ARBA" id="ARBA00023125"/>
    </source>
</evidence>
<sequence>MPHRTKREDDRRVADACETAKPSQQEANQTLRQSEGDFNAAEAAKDALTLDYLVTIIGFGLCRAWIIFCLGAPLVAGATASLHWMYLVFGALSALIVSFAVNRQGKHGNAVRVGMFRITPFALLASGLLIPLAIWVDNEALIALGFVAGGLGAGPLQVLWGDRFAGHPTRFAALASPAAAIVTALVTAMSTDNTSFVGFAVIPLLSFGLLMFEANRTGCPWRTLVKSAGKPYGESTPDAPVEPCETAGGNSERHQMGLGVGKLMFSIMTFSFLCRLFDAAPRQDDPFAFIGGSAIFAIIVVGVVFLGIVAKLKDKFDPSLTYRLSLPIMVAGFVAIALFVDTHAAASILLINIGYEFFDILAWILFADVSRRKNENALHIFGLGVAFMFVGMALGNLAGGVLNPLVADGSVQITAVAMLATLCLVIVAFMVLPEGVITQLSGTKRSGRKDREPENPRPDNAEKPAEAEVSGRLESRCAAVAQDFGLTPRESEVIVLLAYGRTLSIIARDLQIAKGTARTHIENIYRKLDVHKQQELIDLVEGYEIS</sequence>
<name>A0A3N0BLM8_9ACTN</name>
<keyword evidence="8" id="KW-1185">Reference proteome</keyword>
<proteinExistence type="predicted"/>
<dbReference type="SMART" id="SM00421">
    <property type="entry name" value="HTH_LUXR"/>
    <property type="match status" value="1"/>
</dbReference>
<dbReference type="Gene3D" id="1.10.10.10">
    <property type="entry name" value="Winged helix-like DNA-binding domain superfamily/Winged helix DNA-binding domain"/>
    <property type="match status" value="1"/>
</dbReference>
<feature type="region of interest" description="Disordered" evidence="4">
    <location>
        <begin position="1"/>
        <end position="29"/>
    </location>
</feature>
<feature type="transmembrane region" description="Helical" evidence="5">
    <location>
        <begin position="140"/>
        <end position="159"/>
    </location>
</feature>
<accession>A0A3N0BLM8</accession>
<feature type="transmembrane region" description="Helical" evidence="5">
    <location>
        <begin position="287"/>
        <end position="308"/>
    </location>
</feature>
<comment type="caution">
    <text evidence="7">The sequence shown here is derived from an EMBL/GenBank/DDBJ whole genome shotgun (WGS) entry which is preliminary data.</text>
</comment>
<dbReference type="PRINTS" id="PR00038">
    <property type="entry name" value="HTHLUXR"/>
</dbReference>
<dbReference type="PANTHER" id="PTHR44688:SF16">
    <property type="entry name" value="DNA-BINDING TRANSCRIPTIONAL ACTIVATOR DEVR_DOSR"/>
    <property type="match status" value="1"/>
</dbReference>
<feature type="domain" description="HTH luxR-type" evidence="6">
    <location>
        <begin position="479"/>
        <end position="544"/>
    </location>
</feature>
<dbReference type="RefSeq" id="WP_123191065.1">
    <property type="nucleotide sequence ID" value="NZ_QICD01000001.1"/>
</dbReference>
<feature type="transmembrane region" description="Helical" evidence="5">
    <location>
        <begin position="378"/>
        <end position="399"/>
    </location>
</feature>
<feature type="transmembrane region" description="Helical" evidence="5">
    <location>
        <begin position="263"/>
        <end position="281"/>
    </location>
</feature>
<dbReference type="EMBL" id="QICD01000001">
    <property type="protein sequence ID" value="RNL48983.1"/>
    <property type="molecule type" value="Genomic_DNA"/>
</dbReference>
<dbReference type="GO" id="GO:0006355">
    <property type="term" value="P:regulation of DNA-templated transcription"/>
    <property type="evidence" value="ECO:0007669"/>
    <property type="project" value="InterPro"/>
</dbReference>
<keyword evidence="5" id="KW-1133">Transmembrane helix</keyword>
<feature type="transmembrane region" description="Helical" evidence="5">
    <location>
        <begin position="52"/>
        <end position="76"/>
    </location>
</feature>
<feature type="transmembrane region" description="Helical" evidence="5">
    <location>
        <begin position="171"/>
        <end position="189"/>
    </location>
</feature>
<keyword evidence="3" id="KW-0804">Transcription</keyword>
<feature type="transmembrane region" description="Helical" evidence="5">
    <location>
        <begin position="411"/>
        <end position="432"/>
    </location>
</feature>
<keyword evidence="5" id="KW-0472">Membrane</keyword>
<evidence type="ECO:0000313" key="8">
    <source>
        <dbReference type="Proteomes" id="UP000278632"/>
    </source>
</evidence>
<evidence type="ECO:0000259" key="6">
    <source>
        <dbReference type="PROSITE" id="PS50043"/>
    </source>
</evidence>
<evidence type="ECO:0000256" key="4">
    <source>
        <dbReference type="SAM" id="MobiDB-lite"/>
    </source>
</evidence>
<evidence type="ECO:0000256" key="3">
    <source>
        <dbReference type="ARBA" id="ARBA00023163"/>
    </source>
</evidence>
<dbReference type="Proteomes" id="UP000278632">
    <property type="component" value="Unassembled WGS sequence"/>
</dbReference>
<feature type="compositionally biased region" description="Basic and acidic residues" evidence="4">
    <location>
        <begin position="1"/>
        <end position="15"/>
    </location>
</feature>
<feature type="transmembrane region" description="Helical" evidence="5">
    <location>
        <begin position="114"/>
        <end position="134"/>
    </location>
</feature>
<dbReference type="InterPro" id="IPR000792">
    <property type="entry name" value="Tscrpt_reg_LuxR_C"/>
</dbReference>
<keyword evidence="2" id="KW-0238">DNA-binding</keyword>
<reference evidence="8" key="1">
    <citation type="submission" date="2018-05" db="EMBL/GenBank/DDBJ databases">
        <title>Genome Sequencing of selected type strains of the family Eggerthellaceae.</title>
        <authorList>
            <person name="Danylec N."/>
            <person name="Stoll D.A."/>
            <person name="Doetsch A."/>
            <person name="Huch M."/>
        </authorList>
    </citation>
    <scope>NUCLEOTIDE SEQUENCE [LARGE SCALE GENOMIC DNA]</scope>
    <source>
        <strain evidence="8">DSM 16106</strain>
    </source>
</reference>
<dbReference type="SUPFAM" id="SSF103473">
    <property type="entry name" value="MFS general substrate transporter"/>
    <property type="match status" value="1"/>
</dbReference>
<feature type="transmembrane region" description="Helical" evidence="5">
    <location>
        <begin position="195"/>
        <end position="212"/>
    </location>
</feature>
<feature type="transmembrane region" description="Helical" evidence="5">
    <location>
        <begin position="82"/>
        <end position="102"/>
    </location>
</feature>
<dbReference type="PANTHER" id="PTHR44688">
    <property type="entry name" value="DNA-BINDING TRANSCRIPTIONAL ACTIVATOR DEVR_DOSR"/>
    <property type="match status" value="1"/>
</dbReference>